<comment type="subcellular location">
    <subcellularLocation>
        <location evidence="5">Cytoplasm</location>
    </subcellularLocation>
</comment>
<dbReference type="Proteomes" id="UP001056819">
    <property type="component" value="Chromosome"/>
</dbReference>
<keyword evidence="4 5" id="KW-0949">S-adenosyl-L-methionine</keyword>
<dbReference type="InterPro" id="IPR041698">
    <property type="entry name" value="Methyltransf_25"/>
</dbReference>
<reference evidence="7" key="1">
    <citation type="submission" date="2022-05" db="EMBL/GenBank/DDBJ databases">
        <title>Alysiella filiformis genome sequencing.</title>
        <authorList>
            <person name="Viehboeck T."/>
        </authorList>
    </citation>
    <scope>NUCLEOTIDE SEQUENCE</scope>
    <source>
        <strain evidence="7">DSM 2580</strain>
    </source>
</reference>
<organism evidence="7 8">
    <name type="scientific">Conchiformibius steedae DSM 2580</name>
    <dbReference type="NCBI Taxonomy" id="1121352"/>
    <lineage>
        <taxon>Bacteria</taxon>
        <taxon>Pseudomonadati</taxon>
        <taxon>Pseudomonadota</taxon>
        <taxon>Betaproteobacteria</taxon>
        <taxon>Neisseriales</taxon>
        <taxon>Neisseriaceae</taxon>
        <taxon>Conchiformibius</taxon>
    </lineage>
</organism>
<dbReference type="InterPro" id="IPR023506">
    <property type="entry name" value="Trans-aconitate_MeTrfase"/>
</dbReference>
<dbReference type="GO" id="GO:0030798">
    <property type="term" value="F:trans-aconitate 2-methyltransferase activity"/>
    <property type="evidence" value="ECO:0007669"/>
    <property type="project" value="UniProtKB-UniRule"/>
</dbReference>
<dbReference type="AlphaFoldDB" id="A0AAE9HWK0"/>
<comment type="catalytic activity">
    <reaction evidence="5">
        <text>trans-aconitate + S-adenosyl-L-methionine = (E)-3-(methoxycarbonyl)pent-2-enedioate + S-adenosyl-L-homocysteine</text>
        <dbReference type="Rhea" id="RHEA:14969"/>
        <dbReference type="ChEBI" id="CHEBI:15708"/>
        <dbReference type="ChEBI" id="CHEBI:57470"/>
        <dbReference type="ChEBI" id="CHEBI:57856"/>
        <dbReference type="ChEBI" id="CHEBI:59789"/>
        <dbReference type="EC" id="2.1.1.144"/>
    </reaction>
</comment>
<feature type="domain" description="Methyltransferase" evidence="6">
    <location>
        <begin position="38"/>
        <end position="127"/>
    </location>
</feature>
<proteinExistence type="inferred from homology"/>
<dbReference type="EC" id="2.1.1.144" evidence="5"/>
<sequence>MNHNQDWNPQHYLRFVQERTRPATDLLAHIRHRRATRIADLGCGPGNSTELLRRTWAQAQITGVDHSAAMLAKARETLPWCRFVQADFTCWRADAPLDIIFANASLQWADRHDVLFPQLLEQLAPAGVLAVQMPDNLNEPSHALMRETAAQWQDKLTGVAVRPPLPAVAEYYDILMRAGCRAEIWRTVYYYTLSDVADIADWFGSTALRPYLNALSGPDRAAFFADYLARLRQAYPPRADGKVLLALPRLFIVAEKTSV</sequence>
<dbReference type="SUPFAM" id="SSF53335">
    <property type="entry name" value="S-adenosyl-L-methionine-dependent methyltransferases"/>
    <property type="match status" value="1"/>
</dbReference>
<protein>
    <recommendedName>
        <fullName evidence="5">Trans-aconitate 2-methyltransferase</fullName>
        <ecNumber evidence="5">2.1.1.144</ecNumber>
    </recommendedName>
</protein>
<dbReference type="Gene3D" id="3.40.50.150">
    <property type="entry name" value="Vaccinia Virus protein VP39"/>
    <property type="match status" value="1"/>
</dbReference>
<dbReference type="RefSeq" id="WP_027021453.1">
    <property type="nucleotide sequence ID" value="NZ_CP097501.1"/>
</dbReference>
<evidence type="ECO:0000256" key="5">
    <source>
        <dbReference type="HAMAP-Rule" id="MF_00560"/>
    </source>
</evidence>
<evidence type="ECO:0000256" key="1">
    <source>
        <dbReference type="ARBA" id="ARBA00022490"/>
    </source>
</evidence>
<evidence type="ECO:0000256" key="2">
    <source>
        <dbReference type="ARBA" id="ARBA00022603"/>
    </source>
</evidence>
<dbReference type="Gene3D" id="1.10.150.290">
    <property type="entry name" value="S-adenosyl-L-methionine-dependent methyltransferases"/>
    <property type="match status" value="1"/>
</dbReference>
<dbReference type="GO" id="GO:0032259">
    <property type="term" value="P:methylation"/>
    <property type="evidence" value="ECO:0007669"/>
    <property type="project" value="UniProtKB-KW"/>
</dbReference>
<dbReference type="GO" id="GO:0005737">
    <property type="term" value="C:cytoplasm"/>
    <property type="evidence" value="ECO:0007669"/>
    <property type="project" value="UniProtKB-SubCell"/>
</dbReference>
<evidence type="ECO:0000256" key="4">
    <source>
        <dbReference type="ARBA" id="ARBA00022691"/>
    </source>
</evidence>
<evidence type="ECO:0000256" key="3">
    <source>
        <dbReference type="ARBA" id="ARBA00022679"/>
    </source>
</evidence>
<name>A0AAE9HWK0_9NEIS</name>
<keyword evidence="3 5" id="KW-0808">Transferase</keyword>
<comment type="function">
    <text evidence="5">Catalyzes the S-adenosylmethionine monomethyl esterification of trans-aconitate.</text>
</comment>
<keyword evidence="2 5" id="KW-0489">Methyltransferase</keyword>
<dbReference type="Pfam" id="PF13649">
    <property type="entry name" value="Methyltransf_25"/>
    <property type="match status" value="1"/>
</dbReference>
<evidence type="ECO:0000259" key="6">
    <source>
        <dbReference type="Pfam" id="PF13649"/>
    </source>
</evidence>
<dbReference type="InterPro" id="IPR023149">
    <property type="entry name" value="Trans_acon_MeTrfase_C"/>
</dbReference>
<dbReference type="EMBL" id="CP097501">
    <property type="protein sequence ID" value="URD67560.1"/>
    <property type="molecule type" value="Genomic_DNA"/>
</dbReference>
<dbReference type="PANTHER" id="PTHR43861">
    <property type="entry name" value="TRANS-ACONITATE 2-METHYLTRANSFERASE-RELATED"/>
    <property type="match status" value="1"/>
</dbReference>
<dbReference type="InterPro" id="IPR029063">
    <property type="entry name" value="SAM-dependent_MTases_sf"/>
</dbReference>
<dbReference type="NCBIfam" id="NF002463">
    <property type="entry name" value="PRK01683.1"/>
    <property type="match status" value="1"/>
</dbReference>
<accession>A0AAE9HWK0</accession>
<comment type="similarity">
    <text evidence="5">Belongs to the methyltransferase superfamily. Tam family.</text>
</comment>
<dbReference type="CDD" id="cd02440">
    <property type="entry name" value="AdoMet_MTases"/>
    <property type="match status" value="1"/>
</dbReference>
<dbReference type="PANTHER" id="PTHR43861:SF1">
    <property type="entry name" value="TRANS-ACONITATE 2-METHYLTRANSFERASE"/>
    <property type="match status" value="1"/>
</dbReference>
<gene>
    <name evidence="5 7" type="primary">tam</name>
    <name evidence="7" type="ORF">LNQ82_10365</name>
</gene>
<evidence type="ECO:0000313" key="8">
    <source>
        <dbReference type="Proteomes" id="UP001056819"/>
    </source>
</evidence>
<evidence type="ECO:0000313" key="7">
    <source>
        <dbReference type="EMBL" id="URD67560.1"/>
    </source>
</evidence>
<keyword evidence="1 5" id="KW-0963">Cytoplasm</keyword>
<dbReference type="HAMAP" id="MF_00560">
    <property type="entry name" value="Tran_acon_Me_trans"/>
    <property type="match status" value="1"/>
</dbReference>